<dbReference type="AlphaFoldDB" id="A0A1M4YE30"/>
<dbReference type="EMBL" id="FQUU01000005">
    <property type="protein sequence ID" value="SHF04027.1"/>
    <property type="molecule type" value="Genomic_DNA"/>
</dbReference>
<keyword evidence="2" id="KW-1185">Reference proteome</keyword>
<evidence type="ECO:0000313" key="2">
    <source>
        <dbReference type="Proteomes" id="UP000184048"/>
    </source>
</evidence>
<dbReference type="RefSeq" id="WP_072834890.1">
    <property type="nucleotide sequence ID" value="NZ_FQUU01000005.1"/>
</dbReference>
<dbReference type="Proteomes" id="UP000184048">
    <property type="component" value="Unassembled WGS sequence"/>
</dbReference>
<proteinExistence type="predicted"/>
<protein>
    <submittedName>
        <fullName evidence="1">Uncharacterized protein</fullName>
    </submittedName>
</protein>
<accession>A0A1M4YE30</accession>
<sequence>MIEDDIAGINAGTSQFPGIYRQEMLISFMKYNSMNEKWVEANPQLASAITSGTLPLDNIGSLLNCSKNNSVFSDQVAEYLQSKLT</sequence>
<organism evidence="1 2">
    <name type="scientific">Flavisolibacter ginsengisoli DSM 18119</name>
    <dbReference type="NCBI Taxonomy" id="1121884"/>
    <lineage>
        <taxon>Bacteria</taxon>
        <taxon>Pseudomonadati</taxon>
        <taxon>Bacteroidota</taxon>
        <taxon>Chitinophagia</taxon>
        <taxon>Chitinophagales</taxon>
        <taxon>Chitinophagaceae</taxon>
        <taxon>Flavisolibacter</taxon>
    </lineage>
</organism>
<gene>
    <name evidence="1" type="ORF">SAMN02745131_01691</name>
</gene>
<name>A0A1M4YE30_9BACT</name>
<reference evidence="1 2" key="1">
    <citation type="submission" date="2016-11" db="EMBL/GenBank/DDBJ databases">
        <authorList>
            <person name="Jaros S."/>
            <person name="Januszkiewicz K."/>
            <person name="Wedrychowicz H."/>
        </authorList>
    </citation>
    <scope>NUCLEOTIDE SEQUENCE [LARGE SCALE GENOMIC DNA]</scope>
    <source>
        <strain evidence="1 2">DSM 18119</strain>
    </source>
</reference>
<evidence type="ECO:0000313" key="1">
    <source>
        <dbReference type="EMBL" id="SHF04027.1"/>
    </source>
</evidence>